<evidence type="ECO:0000313" key="1">
    <source>
        <dbReference type="EMBL" id="MBE8723680.1"/>
    </source>
</evidence>
<dbReference type="Proteomes" id="UP000640614">
    <property type="component" value="Unassembled WGS sequence"/>
</dbReference>
<gene>
    <name evidence="1" type="ORF">C4F50_01895</name>
</gene>
<accession>A0ABR9TEB6</accession>
<comment type="caution">
    <text evidence="1">The sequence shown here is derived from an EMBL/GenBank/DDBJ whole genome shotgun (WGS) entry which is preliminary data.</text>
</comment>
<sequence>MKNYELYFKDIHIGSLKETNWDMRSAGDIVYHFDFSEEASENSSLAALIRLSIKSSTYWDEVGEDETYFEMCKQQEQFLDIIESPDWYIVDDKVKKVQILCPIFHNNNTIVWQEDYINKNKISLIL</sequence>
<organism evidence="1 2">
    <name type="scientific">Flavobacterium hungaricum</name>
    <dbReference type="NCBI Taxonomy" id="2082725"/>
    <lineage>
        <taxon>Bacteria</taxon>
        <taxon>Pseudomonadati</taxon>
        <taxon>Bacteroidota</taxon>
        <taxon>Flavobacteriia</taxon>
        <taxon>Flavobacteriales</taxon>
        <taxon>Flavobacteriaceae</taxon>
        <taxon>Flavobacterium</taxon>
    </lineage>
</organism>
<proteinExistence type="predicted"/>
<evidence type="ECO:0008006" key="3">
    <source>
        <dbReference type="Google" id="ProtNLM"/>
    </source>
</evidence>
<evidence type="ECO:0000313" key="2">
    <source>
        <dbReference type="Proteomes" id="UP000640614"/>
    </source>
</evidence>
<keyword evidence="2" id="KW-1185">Reference proteome</keyword>
<dbReference type="RefSeq" id="WP_193844731.1">
    <property type="nucleotide sequence ID" value="NZ_PRDM01000001.1"/>
</dbReference>
<protein>
    <recommendedName>
        <fullName evidence="3">Immunity protein 22</fullName>
    </recommendedName>
</protein>
<dbReference type="EMBL" id="PRDM01000001">
    <property type="protein sequence ID" value="MBE8723680.1"/>
    <property type="molecule type" value="Genomic_DNA"/>
</dbReference>
<reference evidence="1 2" key="1">
    <citation type="submission" date="2018-07" db="EMBL/GenBank/DDBJ databases">
        <title>Genome assembly of strain KB82.</title>
        <authorList>
            <person name="Kukolya J."/>
            <person name="Horvath B."/>
            <person name="Nagy I."/>
            <person name="Toth A."/>
        </authorList>
    </citation>
    <scope>NUCLEOTIDE SEQUENCE [LARGE SCALE GENOMIC DNA]</scope>
    <source>
        <strain evidence="1 2">Kb82</strain>
    </source>
</reference>
<name>A0ABR9TEB6_9FLAO</name>